<accession>A0A7X5UBE5</accession>
<gene>
    <name evidence="1" type="ORF">HBF25_12605</name>
</gene>
<keyword evidence="2" id="KW-1185">Reference proteome</keyword>
<evidence type="ECO:0000313" key="2">
    <source>
        <dbReference type="Proteomes" id="UP000490980"/>
    </source>
</evidence>
<dbReference type="RefSeq" id="WP_166948928.1">
    <property type="nucleotide sequence ID" value="NZ_JAARLZ010000006.1"/>
</dbReference>
<comment type="caution">
    <text evidence="1">The sequence shown here is derived from an EMBL/GenBank/DDBJ whole genome shotgun (WGS) entry which is preliminary data.</text>
</comment>
<sequence length="93" mass="9682">MSLTAVPMTDKHMAASLEVGESAGKVYKMTIGAEALGFPEAVLGDLRIAHAALSRAAGTLMNVAIRDNDPERSTAHYRALAEQAEREATGGAA</sequence>
<dbReference type="AlphaFoldDB" id="A0A7X5UBE5"/>
<dbReference type="Proteomes" id="UP000490980">
    <property type="component" value="Unassembled WGS sequence"/>
</dbReference>
<dbReference type="EMBL" id="JAARLZ010000006">
    <property type="protein sequence ID" value="NII07224.1"/>
    <property type="molecule type" value="Genomic_DNA"/>
</dbReference>
<name>A0A7X5UBE5_9GAMM</name>
<organism evidence="1 2">
    <name type="scientific">Luteibacter anthropi</name>
    <dbReference type="NCBI Taxonomy" id="564369"/>
    <lineage>
        <taxon>Bacteria</taxon>
        <taxon>Pseudomonadati</taxon>
        <taxon>Pseudomonadota</taxon>
        <taxon>Gammaproteobacteria</taxon>
        <taxon>Lysobacterales</taxon>
        <taxon>Rhodanobacteraceae</taxon>
        <taxon>Luteibacter</taxon>
    </lineage>
</organism>
<evidence type="ECO:0000313" key="1">
    <source>
        <dbReference type="EMBL" id="NII07224.1"/>
    </source>
</evidence>
<reference evidence="1 2" key="1">
    <citation type="submission" date="2020-03" db="EMBL/GenBank/DDBJ databases">
        <authorList>
            <person name="Lai Q."/>
        </authorList>
    </citation>
    <scope>NUCLEOTIDE SEQUENCE [LARGE SCALE GENOMIC DNA]</scope>
    <source>
        <strain evidence="1 2">CCUG 25036</strain>
    </source>
</reference>
<protein>
    <submittedName>
        <fullName evidence="1">Uncharacterized protein</fullName>
    </submittedName>
</protein>
<proteinExistence type="predicted"/>